<evidence type="ECO:0000259" key="1">
    <source>
        <dbReference type="PROSITE" id="PS50878"/>
    </source>
</evidence>
<dbReference type="InterPro" id="IPR043502">
    <property type="entry name" value="DNA/RNA_pol_sf"/>
</dbReference>
<comment type="caution">
    <text evidence="2">The sequence shown here is derived from an EMBL/GenBank/DDBJ whole genome shotgun (WGS) entry which is preliminary data.</text>
</comment>
<evidence type="ECO:0000313" key="3">
    <source>
        <dbReference type="Proteomes" id="UP001054252"/>
    </source>
</evidence>
<dbReference type="GO" id="GO:0003677">
    <property type="term" value="F:DNA binding"/>
    <property type="evidence" value="ECO:0007669"/>
    <property type="project" value="InterPro"/>
</dbReference>
<dbReference type="Proteomes" id="UP001054252">
    <property type="component" value="Unassembled WGS sequence"/>
</dbReference>
<dbReference type="InterPro" id="IPR035979">
    <property type="entry name" value="RBD_domain_sf"/>
</dbReference>
<dbReference type="SUPFAM" id="SSF56672">
    <property type="entry name" value="DNA/RNA polymerases"/>
    <property type="match status" value="1"/>
</dbReference>
<dbReference type="SUPFAM" id="SSF56219">
    <property type="entry name" value="DNase I-like"/>
    <property type="match status" value="1"/>
</dbReference>
<dbReference type="InterPro" id="IPR036691">
    <property type="entry name" value="Endo/exonu/phosph_ase_sf"/>
</dbReference>
<dbReference type="InterPro" id="IPR020847">
    <property type="entry name" value="AP_endonuclease_F1_BS"/>
</dbReference>
<sequence>MERERELGFETGFRQPGTAAVVSGGGFQDTDLWYSCWSYGKVADVYIPDMRDRKGRRFGFVRMAEVFDAKDMERKLNQIWLDSYRLKVKLAENMKSGKEGMARGRQQKQTEAQWVRRDRKVSPEITYAQIVAGKTKAYYEGESLNHVLGKKVAGLETKGAMSKDLAVIPISIPDQASTSVNDANTYAPKELVLQFSPREDEVAWLRQSRVASVRSLDMVIKIQNRLDVDGILVNVSLLGGRHVLLMDNSEGCLEEFIAKNRELMESWFEWIQPTLVSTMPSRNRLVWLRFNGVPLQAWSERCFLELAGLIGEVILVDDDTKSKSFLCEGQVLVLCDDTMKISQNITLMVDGESFLIKVLEEEWRMDPDWWLAGERRSSGMSLDVSDSESDNSADRYSEGDDIVVMAEDYAETEANSNLSLKQNVGLGPAGAHQKGAAGLVKKCKKLEDIHAGEGVAEEPREKGVQWVTTRTKCRKERRETARQLEEIHKLVKKENPDFLFLQETKLEEIEEALCRALWNSDNFDWIMQKSMGNSGGLLCIWNKSCFIKHSVIEGSSFIGVSGEWGKGRKICNVINVYAPCDRQRKVLLWEELAGRVLEEGGCWLLAGDFNAVRNVSERRGKRRETQDMQDFNHFVESTGLIDVGLRNRKFTWYRPDGSSMSRLDRFFMSTEMSLLATDWVQEGVARSVSDHCAIILKARNTDWGPKPFQVMDAWQQHPDFRSFVDDKWKDLQLEGWAAYKCKQKLKLMKDECKRWNKEVFGNVETRWEILSKDIEALDIKSEEIELDENEVLLRRGCFQEMWEILRKKEAMWKQKSRINWIRLGDAHTAFFHRCVHARRARNAMSSILGEDGWVEEPSRVKEEAVRYFSQLFHNEQWKRPVLGGVHFNRISVEQRKWLERPFSVEEIEEGLQSCDGTKMPDIISDSQSAFVGGRQLVDSVLVLNEVVDEVKQRKQESFIFKADFEKAYDCVDWNFLDWMMGQMGFGIRWRNWIHECLSTTRISILINGSPTKEFSVGKGLRQGDPLSPFLFLLVGEGLCGMVRKAEAEGIFRGVKIGEGGMVVSLLQFADDTVFMGKAKAENLRTVKAILHWFELISGLKINFCKSYLYGFNVTDGWLKGAADILHCKIGTSPFTYLGLPVGGISGRKKLWVSVLDRFRNKLATWKRSLLSFGGRITLLNSLRFREISLGVEQIWRGKLHGLGDGIGGLWKRVIWEKYYRGRKEVDITSFSSLHMSRVWKDIVGVGSQSERLGLMLGKGFKWEIGDGSRVAFWDDKAHRYGIVDGDEPVPGGLVRRKKAPKDDLLAEKWVRIVWCKLAPSKVSVFGWQLFLDRLATKDNLFKRGIALLGGM</sequence>
<gene>
    <name evidence="2" type="ORF">SLEP1_g15281</name>
</gene>
<dbReference type="InterPro" id="IPR005135">
    <property type="entry name" value="Endo/exonuclease/phosphatase"/>
</dbReference>
<dbReference type="PANTHER" id="PTHR33116">
    <property type="entry name" value="REVERSE TRANSCRIPTASE ZINC-BINDING DOMAIN-CONTAINING PROTEIN-RELATED-RELATED"/>
    <property type="match status" value="1"/>
</dbReference>
<accession>A0AAV5IYK6</accession>
<dbReference type="PROSITE" id="PS50878">
    <property type="entry name" value="RT_POL"/>
    <property type="match status" value="1"/>
</dbReference>
<dbReference type="PROSITE" id="PS00726">
    <property type="entry name" value="AP_NUCLEASE_F1_1"/>
    <property type="match status" value="1"/>
</dbReference>
<dbReference type="GO" id="GO:0003723">
    <property type="term" value="F:RNA binding"/>
    <property type="evidence" value="ECO:0007669"/>
    <property type="project" value="InterPro"/>
</dbReference>
<dbReference type="GO" id="GO:0004519">
    <property type="term" value="F:endonuclease activity"/>
    <property type="evidence" value="ECO:0007669"/>
    <property type="project" value="InterPro"/>
</dbReference>
<dbReference type="InterPro" id="IPR012677">
    <property type="entry name" value="Nucleotide-bd_a/b_plait_sf"/>
</dbReference>
<dbReference type="EMBL" id="BPVZ01000019">
    <property type="protein sequence ID" value="GKV02903.1"/>
    <property type="molecule type" value="Genomic_DNA"/>
</dbReference>
<dbReference type="InterPro" id="IPR000504">
    <property type="entry name" value="RRM_dom"/>
</dbReference>
<dbReference type="Gene3D" id="3.30.70.330">
    <property type="match status" value="1"/>
</dbReference>
<protein>
    <recommendedName>
        <fullName evidence="1">Reverse transcriptase domain-containing protein</fullName>
    </recommendedName>
</protein>
<name>A0AAV5IYK6_9ROSI</name>
<dbReference type="GO" id="GO:0006281">
    <property type="term" value="P:DNA repair"/>
    <property type="evidence" value="ECO:0007669"/>
    <property type="project" value="InterPro"/>
</dbReference>
<dbReference type="PANTHER" id="PTHR33116:SF78">
    <property type="entry name" value="OS12G0587133 PROTEIN"/>
    <property type="match status" value="1"/>
</dbReference>
<dbReference type="SUPFAM" id="SSF54928">
    <property type="entry name" value="RNA-binding domain, RBD"/>
    <property type="match status" value="1"/>
</dbReference>
<dbReference type="SMART" id="SM00360">
    <property type="entry name" value="RRM"/>
    <property type="match status" value="1"/>
</dbReference>
<dbReference type="CDD" id="cd01650">
    <property type="entry name" value="RT_nLTR_like"/>
    <property type="match status" value="1"/>
</dbReference>
<dbReference type="Pfam" id="PF00078">
    <property type="entry name" value="RVT_1"/>
    <property type="match status" value="1"/>
</dbReference>
<evidence type="ECO:0000313" key="2">
    <source>
        <dbReference type="EMBL" id="GKV02903.1"/>
    </source>
</evidence>
<reference evidence="2 3" key="1">
    <citation type="journal article" date="2021" name="Commun. Biol.">
        <title>The genome of Shorea leprosula (Dipterocarpaceae) highlights the ecological relevance of drought in aseasonal tropical rainforests.</title>
        <authorList>
            <person name="Ng K.K.S."/>
            <person name="Kobayashi M.J."/>
            <person name="Fawcett J.A."/>
            <person name="Hatakeyama M."/>
            <person name="Paape T."/>
            <person name="Ng C.H."/>
            <person name="Ang C.C."/>
            <person name="Tnah L.H."/>
            <person name="Lee C.T."/>
            <person name="Nishiyama T."/>
            <person name="Sese J."/>
            <person name="O'Brien M.J."/>
            <person name="Copetti D."/>
            <person name="Mohd Noor M.I."/>
            <person name="Ong R.C."/>
            <person name="Putra M."/>
            <person name="Sireger I.Z."/>
            <person name="Indrioko S."/>
            <person name="Kosugi Y."/>
            <person name="Izuno A."/>
            <person name="Isagi Y."/>
            <person name="Lee S.L."/>
            <person name="Shimizu K.K."/>
        </authorList>
    </citation>
    <scope>NUCLEOTIDE SEQUENCE [LARGE SCALE GENOMIC DNA]</scope>
    <source>
        <strain evidence="2">214</strain>
    </source>
</reference>
<keyword evidence="3" id="KW-1185">Reference proteome</keyword>
<dbReference type="CDD" id="cd00590">
    <property type="entry name" value="RRM_SF"/>
    <property type="match status" value="1"/>
</dbReference>
<proteinExistence type="predicted"/>
<dbReference type="Gene3D" id="3.60.10.10">
    <property type="entry name" value="Endonuclease/exonuclease/phosphatase"/>
    <property type="match status" value="1"/>
</dbReference>
<feature type="domain" description="Reverse transcriptase" evidence="1">
    <location>
        <begin position="855"/>
        <end position="1141"/>
    </location>
</feature>
<dbReference type="InterPro" id="IPR000477">
    <property type="entry name" value="RT_dom"/>
</dbReference>
<dbReference type="Pfam" id="PF03372">
    <property type="entry name" value="Exo_endo_phos"/>
    <property type="match status" value="1"/>
</dbReference>
<organism evidence="2 3">
    <name type="scientific">Rubroshorea leprosula</name>
    <dbReference type="NCBI Taxonomy" id="152421"/>
    <lineage>
        <taxon>Eukaryota</taxon>
        <taxon>Viridiplantae</taxon>
        <taxon>Streptophyta</taxon>
        <taxon>Embryophyta</taxon>
        <taxon>Tracheophyta</taxon>
        <taxon>Spermatophyta</taxon>
        <taxon>Magnoliopsida</taxon>
        <taxon>eudicotyledons</taxon>
        <taxon>Gunneridae</taxon>
        <taxon>Pentapetalae</taxon>
        <taxon>rosids</taxon>
        <taxon>malvids</taxon>
        <taxon>Malvales</taxon>
        <taxon>Dipterocarpaceae</taxon>
        <taxon>Rubroshorea</taxon>
    </lineage>
</organism>